<dbReference type="GO" id="GO:0060285">
    <property type="term" value="P:cilium-dependent cell motility"/>
    <property type="evidence" value="ECO:0000318"/>
    <property type="project" value="GO_Central"/>
</dbReference>
<dbReference type="EMBL" id="DS113179">
    <property type="protein sequence ID" value="EAY23335.1"/>
    <property type="molecule type" value="Genomic_DNA"/>
</dbReference>
<evidence type="ECO:0000256" key="4">
    <source>
        <dbReference type="ARBA" id="ARBA00022737"/>
    </source>
</evidence>
<dbReference type="GO" id="GO:0005930">
    <property type="term" value="C:axoneme"/>
    <property type="evidence" value="ECO:0000318"/>
    <property type="project" value="GO_Central"/>
</dbReference>
<keyword evidence="5" id="KW-0206">Cytoskeleton</keyword>
<dbReference type="InterPro" id="IPR006602">
    <property type="entry name" value="DM10_dom"/>
</dbReference>
<dbReference type="VEuPathDB" id="TrichDB:TVAG_186430"/>
<dbReference type="AlphaFoldDB" id="A2D8T6"/>
<accession>A2D8T6</accession>
<feature type="domain" description="DM10" evidence="7">
    <location>
        <begin position="388"/>
        <end position="488"/>
    </location>
</feature>
<comment type="subcellular location">
    <subcellularLocation>
        <location evidence="1">Cell projection</location>
        <location evidence="1">Cilium</location>
    </subcellularLocation>
    <subcellularLocation>
        <location evidence="2">Cytoplasm</location>
        <location evidence="2">Cytoskeleton</location>
    </subcellularLocation>
</comment>
<evidence type="ECO:0000256" key="3">
    <source>
        <dbReference type="ARBA" id="ARBA00022490"/>
    </source>
</evidence>
<dbReference type="OMA" id="WKDFNIG"/>
<gene>
    <name evidence="8" type="ORF">TVAG_186430</name>
</gene>
<dbReference type="Pfam" id="PF06565">
    <property type="entry name" value="DM10_dom"/>
    <property type="match status" value="3"/>
</dbReference>
<evidence type="ECO:0000259" key="7">
    <source>
        <dbReference type="PROSITE" id="PS51336"/>
    </source>
</evidence>
<dbReference type="InterPro" id="IPR040193">
    <property type="entry name" value="EFHC1/EFHC2/EFHB"/>
</dbReference>
<evidence type="ECO:0000313" key="8">
    <source>
        <dbReference type="EMBL" id="EAY23335.1"/>
    </source>
</evidence>
<dbReference type="PANTHER" id="PTHR12086:SF9">
    <property type="entry name" value="EF-HAND DOMAIN-CONTAINING PROTEIN 1"/>
    <property type="match status" value="1"/>
</dbReference>
<dbReference type="FunFam" id="2.30.29.170:FF:000001">
    <property type="entry name" value="EF-hand domain containing 1"/>
    <property type="match status" value="1"/>
</dbReference>
<dbReference type="eggNOG" id="KOG0043">
    <property type="taxonomic scope" value="Eukaryota"/>
</dbReference>
<dbReference type="FunFam" id="2.30.29.170:FF:000004">
    <property type="entry name" value="EF-hand domain containing 2"/>
    <property type="match status" value="1"/>
</dbReference>
<protein>
    <submittedName>
        <fullName evidence="8">MGC84469 protein, putative</fullName>
    </submittedName>
</protein>
<dbReference type="PROSITE" id="PS51336">
    <property type="entry name" value="DM10"/>
    <property type="match status" value="3"/>
</dbReference>
<feature type="domain" description="DM10" evidence="7">
    <location>
        <begin position="76"/>
        <end position="184"/>
    </location>
</feature>
<evidence type="ECO:0000256" key="1">
    <source>
        <dbReference type="ARBA" id="ARBA00004138"/>
    </source>
</evidence>
<evidence type="ECO:0000313" key="9">
    <source>
        <dbReference type="Proteomes" id="UP000001542"/>
    </source>
</evidence>
<name>A2D8T6_TRIV3</name>
<dbReference type="RefSeq" id="XP_001584321.1">
    <property type="nucleotide sequence ID" value="XM_001584271.1"/>
</dbReference>
<dbReference type="GO" id="GO:0043014">
    <property type="term" value="F:alpha-tubulin binding"/>
    <property type="evidence" value="ECO:0000318"/>
    <property type="project" value="GO_Central"/>
</dbReference>
<dbReference type="GO" id="GO:0007052">
    <property type="term" value="P:mitotic spindle organization"/>
    <property type="evidence" value="ECO:0000318"/>
    <property type="project" value="GO_Central"/>
</dbReference>
<keyword evidence="3" id="KW-0963">Cytoplasm</keyword>
<sequence>MLPNLPGYSFRNHHKTDFRKPQTFQITAGLMGQRTQRPEDMEKTITERSINITTTAPPTQPSETFPDYVPAHVAYEHLVLRFYAYFRENISESAEETYRVRYVKIMVYLEDDTVMIEENHVRNSGIAQGVLLRRMPVLNPLYQDKGVTYTNLDFKVGINIEIFGIVYRIYACDQFTEQYFQSEGRDIGEFETPPDDLYTIKRTLTERPIRVSHVQVDKTNLKRFLEFDQKVLRFYTIWDDRKSLFGERRKFVLNYFLVDGRIEIRQVLPQNSGRDPVSNFLRKTLLTNPKTGQPYTDADLMIGETVNAFNRNFFIYDADKFTREWLDNKYGIHDWTPINVEEKAKYSGIKQDVPPYNGWGDEEDSLGYCNSLHPKPPRKDIKKLIEKDGQLLRFAAHFKNPAFQDKNRKFVISYYLADDTVGIFEAPQRNSGFGEGKFLQRTRIKNPETGKYYTAADFALGKEVTINKYTFILEEADEFALNYMEAGAEEFPQSDLFGIVTTIKQTPTVNFNDVKSQFEAKDPELHGYVAEKDAKEILMKLGLQEHQVVTILRRWTDQKLFDYFGFASACA</sequence>
<keyword evidence="4" id="KW-0677">Repeat</keyword>
<dbReference type="SMART" id="SM00676">
    <property type="entry name" value="DM10"/>
    <property type="match status" value="3"/>
</dbReference>
<dbReference type="STRING" id="5722.A2D8T6"/>
<proteinExistence type="predicted"/>
<dbReference type="FunFam" id="2.30.29.170:FF:000002">
    <property type="entry name" value="EF-hand domain (C-terminal) containing 1"/>
    <property type="match status" value="1"/>
</dbReference>
<dbReference type="Proteomes" id="UP000001542">
    <property type="component" value="Unassembled WGS sequence"/>
</dbReference>
<dbReference type="VEuPathDB" id="TrichDB:TVAGG3_0388090"/>
<dbReference type="Gene3D" id="2.30.29.170">
    <property type="match status" value="3"/>
</dbReference>
<dbReference type="PANTHER" id="PTHR12086">
    <property type="entry name" value="EF-HAND DOMAIN C-TERMINAL CONTAINING PROTEIN"/>
    <property type="match status" value="1"/>
</dbReference>
<dbReference type="InParanoid" id="A2D8T6"/>
<feature type="domain" description="DM10" evidence="7">
    <location>
        <begin position="228"/>
        <end position="330"/>
    </location>
</feature>
<dbReference type="OrthoDB" id="10255210at2759"/>
<dbReference type="SMR" id="A2D8T6"/>
<evidence type="ECO:0000256" key="5">
    <source>
        <dbReference type="ARBA" id="ARBA00023212"/>
    </source>
</evidence>
<evidence type="ECO:0000256" key="6">
    <source>
        <dbReference type="ARBA" id="ARBA00023273"/>
    </source>
</evidence>
<reference evidence="8" key="1">
    <citation type="submission" date="2006-10" db="EMBL/GenBank/DDBJ databases">
        <authorList>
            <person name="Amadeo P."/>
            <person name="Zhao Q."/>
            <person name="Wortman J."/>
            <person name="Fraser-Liggett C."/>
            <person name="Carlton J."/>
        </authorList>
    </citation>
    <scope>NUCLEOTIDE SEQUENCE</scope>
    <source>
        <strain evidence="8">G3</strain>
    </source>
</reference>
<evidence type="ECO:0000256" key="2">
    <source>
        <dbReference type="ARBA" id="ARBA00004245"/>
    </source>
</evidence>
<dbReference type="GO" id="GO:0000281">
    <property type="term" value="P:mitotic cytokinesis"/>
    <property type="evidence" value="ECO:0000318"/>
    <property type="project" value="GO_Central"/>
</dbReference>
<keyword evidence="9" id="KW-1185">Reference proteome</keyword>
<reference evidence="8" key="2">
    <citation type="journal article" date="2007" name="Science">
        <title>Draft genome sequence of the sexually transmitted pathogen Trichomonas vaginalis.</title>
        <authorList>
            <person name="Carlton J.M."/>
            <person name="Hirt R.P."/>
            <person name="Silva J.C."/>
            <person name="Delcher A.L."/>
            <person name="Schatz M."/>
            <person name="Zhao Q."/>
            <person name="Wortman J.R."/>
            <person name="Bidwell S.L."/>
            <person name="Alsmark U.C.M."/>
            <person name="Besteiro S."/>
            <person name="Sicheritz-Ponten T."/>
            <person name="Noel C.J."/>
            <person name="Dacks J.B."/>
            <person name="Foster P.G."/>
            <person name="Simillion C."/>
            <person name="Van de Peer Y."/>
            <person name="Miranda-Saavedra D."/>
            <person name="Barton G.J."/>
            <person name="Westrop G.D."/>
            <person name="Mueller S."/>
            <person name="Dessi D."/>
            <person name="Fiori P.L."/>
            <person name="Ren Q."/>
            <person name="Paulsen I."/>
            <person name="Zhang H."/>
            <person name="Bastida-Corcuera F.D."/>
            <person name="Simoes-Barbosa A."/>
            <person name="Brown M.T."/>
            <person name="Hayes R.D."/>
            <person name="Mukherjee M."/>
            <person name="Okumura C.Y."/>
            <person name="Schneider R."/>
            <person name="Smith A.J."/>
            <person name="Vanacova S."/>
            <person name="Villalvazo M."/>
            <person name="Haas B.J."/>
            <person name="Pertea M."/>
            <person name="Feldblyum T.V."/>
            <person name="Utterback T.R."/>
            <person name="Shu C.L."/>
            <person name="Osoegawa K."/>
            <person name="de Jong P.J."/>
            <person name="Hrdy I."/>
            <person name="Horvathova L."/>
            <person name="Zubacova Z."/>
            <person name="Dolezal P."/>
            <person name="Malik S.B."/>
            <person name="Logsdon J.M. Jr."/>
            <person name="Henze K."/>
            <person name="Gupta A."/>
            <person name="Wang C.C."/>
            <person name="Dunne R.L."/>
            <person name="Upcroft J.A."/>
            <person name="Upcroft P."/>
            <person name="White O."/>
            <person name="Salzberg S.L."/>
            <person name="Tang P."/>
            <person name="Chiu C.-H."/>
            <person name="Lee Y.-S."/>
            <person name="Embley T.M."/>
            <person name="Coombs G.H."/>
            <person name="Mottram J.C."/>
            <person name="Tachezy J."/>
            <person name="Fraser-Liggett C.M."/>
            <person name="Johnson P.J."/>
        </authorList>
    </citation>
    <scope>NUCLEOTIDE SEQUENCE [LARGE SCALE GENOMIC DNA]</scope>
    <source>
        <strain evidence="8">G3</strain>
    </source>
</reference>
<dbReference type="GO" id="GO:0072686">
    <property type="term" value="C:mitotic spindle"/>
    <property type="evidence" value="ECO:0000318"/>
    <property type="project" value="GO_Central"/>
</dbReference>
<organism evidence="8 9">
    <name type="scientific">Trichomonas vaginalis (strain ATCC PRA-98 / G3)</name>
    <dbReference type="NCBI Taxonomy" id="412133"/>
    <lineage>
        <taxon>Eukaryota</taxon>
        <taxon>Metamonada</taxon>
        <taxon>Parabasalia</taxon>
        <taxon>Trichomonadida</taxon>
        <taxon>Trichomonadidae</taxon>
        <taxon>Trichomonas</taxon>
    </lineage>
</organism>
<keyword evidence="6" id="KW-0966">Cell projection</keyword>
<dbReference type="KEGG" id="tva:5468897"/>